<dbReference type="AlphaFoldDB" id="A0ABC8RW35"/>
<comment type="subcellular location">
    <subcellularLocation>
        <location evidence="1">Membrane</location>
        <topology evidence="1">Multi-pass membrane protein</topology>
    </subcellularLocation>
</comment>
<keyword evidence="3" id="KW-0677">Repeat</keyword>
<dbReference type="Pfam" id="PF12796">
    <property type="entry name" value="Ank_2"/>
    <property type="match status" value="1"/>
</dbReference>
<reference evidence="9 10" key="1">
    <citation type="submission" date="2024-02" db="EMBL/GenBank/DDBJ databases">
        <authorList>
            <person name="Vignale AGUSTIN F."/>
            <person name="Sosa J E."/>
            <person name="Modenutti C."/>
        </authorList>
    </citation>
    <scope>NUCLEOTIDE SEQUENCE [LARGE SCALE GENOMIC DNA]</scope>
</reference>
<name>A0ABC8RW35_9AQUA</name>
<dbReference type="PANTHER" id="PTHR24186">
    <property type="entry name" value="PROTEIN PHOSPHATASE 1 REGULATORY SUBUNIT"/>
    <property type="match status" value="1"/>
</dbReference>
<feature type="domain" description="PGG" evidence="8">
    <location>
        <begin position="226"/>
        <end position="305"/>
    </location>
</feature>
<keyword evidence="5" id="KW-0040">ANK repeat</keyword>
<protein>
    <recommendedName>
        <fullName evidence="8">PGG domain-containing protein</fullName>
    </recommendedName>
</protein>
<feature type="transmembrane region" description="Helical" evidence="7">
    <location>
        <begin position="275"/>
        <end position="298"/>
    </location>
</feature>
<organism evidence="9 10">
    <name type="scientific">Ilex paraguariensis</name>
    <name type="common">yerba mate</name>
    <dbReference type="NCBI Taxonomy" id="185542"/>
    <lineage>
        <taxon>Eukaryota</taxon>
        <taxon>Viridiplantae</taxon>
        <taxon>Streptophyta</taxon>
        <taxon>Embryophyta</taxon>
        <taxon>Tracheophyta</taxon>
        <taxon>Spermatophyta</taxon>
        <taxon>Magnoliopsida</taxon>
        <taxon>eudicotyledons</taxon>
        <taxon>Gunneridae</taxon>
        <taxon>Pentapetalae</taxon>
        <taxon>asterids</taxon>
        <taxon>campanulids</taxon>
        <taxon>Aquifoliales</taxon>
        <taxon>Aquifoliaceae</taxon>
        <taxon>Ilex</taxon>
    </lineage>
</organism>
<comment type="caution">
    <text evidence="9">The sequence shown here is derived from an EMBL/GenBank/DDBJ whole genome shotgun (WGS) entry which is preliminary data.</text>
</comment>
<keyword evidence="2 7" id="KW-0812">Transmembrane</keyword>
<keyword evidence="4 7" id="KW-1133">Transmembrane helix</keyword>
<evidence type="ECO:0000256" key="1">
    <source>
        <dbReference type="ARBA" id="ARBA00004141"/>
    </source>
</evidence>
<keyword evidence="10" id="KW-1185">Reference proteome</keyword>
<dbReference type="EMBL" id="CAUOFW020001727">
    <property type="protein sequence ID" value="CAK9148316.1"/>
    <property type="molecule type" value="Genomic_DNA"/>
</dbReference>
<evidence type="ECO:0000256" key="4">
    <source>
        <dbReference type="ARBA" id="ARBA00022989"/>
    </source>
</evidence>
<dbReference type="GO" id="GO:0016020">
    <property type="term" value="C:membrane"/>
    <property type="evidence" value="ECO:0007669"/>
    <property type="project" value="UniProtKB-SubCell"/>
</dbReference>
<dbReference type="Pfam" id="PF13962">
    <property type="entry name" value="PGG"/>
    <property type="match status" value="1"/>
</dbReference>
<gene>
    <name evidence="9" type="ORF">ILEXP_LOCUS16248</name>
</gene>
<evidence type="ECO:0000313" key="10">
    <source>
        <dbReference type="Proteomes" id="UP001642360"/>
    </source>
</evidence>
<sequence>MCIISSLFSPTSPACTVKLLNWKNSLVKKRDEKGLSPLHYAALSGFSCRTSQLLDVDNSVAYISDNDSNIALHIAVSRGCCSIVKILMSHSPDCWEITNDKRQNILHTALKEKRKAIVKYILQNSRAISTLITQKDIDGNTPLHFLAASLIRHPMADKKALNKEKFTPLDMITDRYSTTRLRLRLAGGTLSLRKRNSIIKDMRKGTTAIEDPAIVANKQKERLNNIRKGADTSVIVAALILTVTFTAGFTMPGGYNQSGVENLVPGMAVLSKRLAFQAFVISDAIALLFSSIAIFLNFWAGMASKHNSCVESSHCRWKFCYCRHYSDDGCIQYNDLCSVGTITSPCSHRMCCWCPIFSPFFLIVPNTNWYAAQVF</sequence>
<dbReference type="SUPFAM" id="SSF48403">
    <property type="entry name" value="Ankyrin repeat"/>
    <property type="match status" value="1"/>
</dbReference>
<dbReference type="SMART" id="SM00248">
    <property type="entry name" value="ANK"/>
    <property type="match status" value="3"/>
</dbReference>
<dbReference type="Gene3D" id="1.25.40.20">
    <property type="entry name" value="Ankyrin repeat-containing domain"/>
    <property type="match status" value="1"/>
</dbReference>
<evidence type="ECO:0000259" key="8">
    <source>
        <dbReference type="Pfam" id="PF13962"/>
    </source>
</evidence>
<proteinExistence type="predicted"/>
<feature type="transmembrane region" description="Helical" evidence="7">
    <location>
        <begin position="234"/>
        <end position="255"/>
    </location>
</feature>
<evidence type="ECO:0000256" key="2">
    <source>
        <dbReference type="ARBA" id="ARBA00022692"/>
    </source>
</evidence>
<evidence type="ECO:0000313" key="9">
    <source>
        <dbReference type="EMBL" id="CAK9148316.1"/>
    </source>
</evidence>
<dbReference type="PANTHER" id="PTHR24186:SF50">
    <property type="entry name" value="ANKYRIN REPEAT-CONTAINING PROTEIN ITN1-LIKE ISOFORM X1"/>
    <property type="match status" value="1"/>
</dbReference>
<dbReference type="InterPro" id="IPR036770">
    <property type="entry name" value="Ankyrin_rpt-contain_sf"/>
</dbReference>
<evidence type="ECO:0000256" key="5">
    <source>
        <dbReference type="ARBA" id="ARBA00023043"/>
    </source>
</evidence>
<evidence type="ECO:0000256" key="7">
    <source>
        <dbReference type="SAM" id="Phobius"/>
    </source>
</evidence>
<keyword evidence="6 7" id="KW-0472">Membrane</keyword>
<evidence type="ECO:0000256" key="3">
    <source>
        <dbReference type="ARBA" id="ARBA00022737"/>
    </source>
</evidence>
<dbReference type="Proteomes" id="UP001642360">
    <property type="component" value="Unassembled WGS sequence"/>
</dbReference>
<accession>A0ABC8RW35</accession>
<evidence type="ECO:0000256" key="6">
    <source>
        <dbReference type="ARBA" id="ARBA00023136"/>
    </source>
</evidence>
<dbReference type="InterPro" id="IPR002110">
    <property type="entry name" value="Ankyrin_rpt"/>
</dbReference>
<dbReference type="InterPro" id="IPR026961">
    <property type="entry name" value="PGG_dom"/>
</dbReference>